<evidence type="ECO:0000256" key="1">
    <source>
        <dbReference type="SAM" id="MobiDB-lite"/>
    </source>
</evidence>
<dbReference type="Proteomes" id="UP000289738">
    <property type="component" value="Chromosome A10"/>
</dbReference>
<comment type="caution">
    <text evidence="2">The sequence shown here is derived from an EMBL/GenBank/DDBJ whole genome shotgun (WGS) entry which is preliminary data.</text>
</comment>
<gene>
    <name evidence="2" type="ORF">Ahy_A10g050962</name>
</gene>
<name>A0A445BB32_ARAHY</name>
<evidence type="ECO:0000313" key="2">
    <source>
        <dbReference type="EMBL" id="RYR35856.1"/>
    </source>
</evidence>
<reference evidence="2 3" key="1">
    <citation type="submission" date="2019-01" db="EMBL/GenBank/DDBJ databases">
        <title>Sequencing of cultivated peanut Arachis hypogaea provides insights into genome evolution and oil improvement.</title>
        <authorList>
            <person name="Chen X."/>
        </authorList>
    </citation>
    <scope>NUCLEOTIDE SEQUENCE [LARGE SCALE GENOMIC DNA]</scope>
    <source>
        <strain evidence="3">cv. Fuhuasheng</strain>
        <tissue evidence="2">Leaves</tissue>
    </source>
</reference>
<dbReference type="AlphaFoldDB" id="A0A445BB32"/>
<dbReference type="EMBL" id="SDMP01000010">
    <property type="protein sequence ID" value="RYR35856.1"/>
    <property type="molecule type" value="Genomic_DNA"/>
</dbReference>
<organism evidence="2 3">
    <name type="scientific">Arachis hypogaea</name>
    <name type="common">Peanut</name>
    <dbReference type="NCBI Taxonomy" id="3818"/>
    <lineage>
        <taxon>Eukaryota</taxon>
        <taxon>Viridiplantae</taxon>
        <taxon>Streptophyta</taxon>
        <taxon>Embryophyta</taxon>
        <taxon>Tracheophyta</taxon>
        <taxon>Spermatophyta</taxon>
        <taxon>Magnoliopsida</taxon>
        <taxon>eudicotyledons</taxon>
        <taxon>Gunneridae</taxon>
        <taxon>Pentapetalae</taxon>
        <taxon>rosids</taxon>
        <taxon>fabids</taxon>
        <taxon>Fabales</taxon>
        <taxon>Fabaceae</taxon>
        <taxon>Papilionoideae</taxon>
        <taxon>50 kb inversion clade</taxon>
        <taxon>dalbergioids sensu lato</taxon>
        <taxon>Dalbergieae</taxon>
        <taxon>Pterocarpus clade</taxon>
        <taxon>Arachis</taxon>
    </lineage>
</organism>
<proteinExistence type="predicted"/>
<evidence type="ECO:0000313" key="3">
    <source>
        <dbReference type="Proteomes" id="UP000289738"/>
    </source>
</evidence>
<accession>A0A445BB32</accession>
<feature type="region of interest" description="Disordered" evidence="1">
    <location>
        <begin position="37"/>
        <end position="57"/>
    </location>
</feature>
<protein>
    <submittedName>
        <fullName evidence="2">Uncharacterized protein</fullName>
    </submittedName>
</protein>
<sequence length="242" mass="27276">MSTCSDLALETTAVALLMMAQTAFYVPRELPLPSFSLGLTDSSQEETQTQEGVGQPEPRVKKSLKTTMLIEELDVLVEKIAKSGEKTSPDFPEGKSPPTEKQTVCQIFDKFKTPARRNLMSAEMKEKCYLLATRIGHTQMTVLMTMIHFAHCTPNNRWGSYDCAIYVMKLLEINESQNAEVDHFRVEFVFQILFHDINRDRDTAIKGSEAMRLSKPSAALLSPYCQVDSYDIAVTVIDFSFI</sequence>
<keyword evidence="3" id="KW-1185">Reference proteome</keyword>